<gene>
    <name evidence="1" type="ORF">PARMNEM_LOCUS11386</name>
</gene>
<dbReference type="Proteomes" id="UP001314205">
    <property type="component" value="Unassembled WGS sequence"/>
</dbReference>
<sequence length="131" mass="14892">MRQLLIAANNTPLSNITYTENTDSHNIEFLPTTSNAAATRKKVRTLKPGEYPPPKNVSEKTRHKENKRQVKVLFPSTSRKICCFVCHLCKRDSLSLTDMIKCNVCKNWICLSCSGTDFFDYICSICLDPDD</sequence>
<keyword evidence="2" id="KW-1185">Reference proteome</keyword>
<accession>A0AAV1L9T0</accession>
<dbReference type="SUPFAM" id="SSF57903">
    <property type="entry name" value="FYVE/PHD zinc finger"/>
    <property type="match status" value="1"/>
</dbReference>
<dbReference type="EMBL" id="CAVLGL010000086">
    <property type="protein sequence ID" value="CAK1591109.1"/>
    <property type="molecule type" value="Genomic_DNA"/>
</dbReference>
<dbReference type="AlphaFoldDB" id="A0AAV1L9T0"/>
<name>A0AAV1L9T0_9NEOP</name>
<organism evidence="1 2">
    <name type="scientific">Parnassius mnemosyne</name>
    <name type="common">clouded apollo</name>
    <dbReference type="NCBI Taxonomy" id="213953"/>
    <lineage>
        <taxon>Eukaryota</taxon>
        <taxon>Metazoa</taxon>
        <taxon>Ecdysozoa</taxon>
        <taxon>Arthropoda</taxon>
        <taxon>Hexapoda</taxon>
        <taxon>Insecta</taxon>
        <taxon>Pterygota</taxon>
        <taxon>Neoptera</taxon>
        <taxon>Endopterygota</taxon>
        <taxon>Lepidoptera</taxon>
        <taxon>Glossata</taxon>
        <taxon>Ditrysia</taxon>
        <taxon>Papilionoidea</taxon>
        <taxon>Papilionidae</taxon>
        <taxon>Parnassiinae</taxon>
        <taxon>Parnassini</taxon>
        <taxon>Parnassius</taxon>
        <taxon>Driopa</taxon>
    </lineage>
</organism>
<reference evidence="1 2" key="1">
    <citation type="submission" date="2023-11" db="EMBL/GenBank/DDBJ databases">
        <authorList>
            <person name="Hedman E."/>
            <person name="Englund M."/>
            <person name="Stromberg M."/>
            <person name="Nyberg Akerstrom W."/>
            <person name="Nylinder S."/>
            <person name="Jareborg N."/>
            <person name="Kallberg Y."/>
            <person name="Kronander E."/>
        </authorList>
    </citation>
    <scope>NUCLEOTIDE SEQUENCE [LARGE SCALE GENOMIC DNA]</scope>
</reference>
<comment type="caution">
    <text evidence="1">The sequence shown here is derived from an EMBL/GenBank/DDBJ whole genome shotgun (WGS) entry which is preliminary data.</text>
</comment>
<protein>
    <submittedName>
        <fullName evidence="1">Uncharacterized protein</fullName>
    </submittedName>
</protein>
<dbReference type="InterPro" id="IPR011011">
    <property type="entry name" value="Znf_FYVE_PHD"/>
</dbReference>
<evidence type="ECO:0000313" key="2">
    <source>
        <dbReference type="Proteomes" id="UP001314205"/>
    </source>
</evidence>
<evidence type="ECO:0000313" key="1">
    <source>
        <dbReference type="EMBL" id="CAK1591109.1"/>
    </source>
</evidence>
<proteinExistence type="predicted"/>